<dbReference type="InterPro" id="IPR023378">
    <property type="entry name" value="YheA/YmcA-like_dom_sf"/>
</dbReference>
<dbReference type="STRING" id="1122204.SAMN05421781_1096"/>
<dbReference type="Proteomes" id="UP000199488">
    <property type="component" value="Unassembled WGS sequence"/>
</dbReference>
<evidence type="ECO:0000313" key="3">
    <source>
        <dbReference type="Proteomes" id="UP000199488"/>
    </source>
</evidence>
<dbReference type="OrthoDB" id="9811402at2"/>
<accession>A0A1H2SAX7</accession>
<dbReference type="RefSeq" id="WP_091612124.1">
    <property type="nucleotide sequence ID" value="NZ_FNNC01000001.1"/>
</dbReference>
<name>A0A1H2SAX7_9BACI</name>
<evidence type="ECO:0000256" key="1">
    <source>
        <dbReference type="HAMAP-Rule" id="MF_01526"/>
    </source>
</evidence>
<sequence length="121" mass="14202">MSNIHDKAYELSSALRDSEEFQQLKELHNEVEQDEVAKRMLDNFRNVQLELQQKQMQGEQPSEEEITQAQKQFEMVQQHEVISKLMQQEQQLSTVISDLNKIITEPLEDLYGVPEENNGQQ</sequence>
<dbReference type="SUPFAM" id="SSF158622">
    <property type="entry name" value="YheA/YmcA-like"/>
    <property type="match status" value="1"/>
</dbReference>
<keyword evidence="3" id="KW-1185">Reference proteome</keyword>
<dbReference type="EMBL" id="FNNC01000001">
    <property type="protein sequence ID" value="SDW28813.1"/>
    <property type="molecule type" value="Genomic_DNA"/>
</dbReference>
<dbReference type="Pfam" id="PF06133">
    <property type="entry name" value="Com_YlbF"/>
    <property type="match status" value="1"/>
</dbReference>
<dbReference type="Gene3D" id="1.20.1500.10">
    <property type="entry name" value="YheA/YmcA-like"/>
    <property type="match status" value="1"/>
</dbReference>
<evidence type="ECO:0000313" key="2">
    <source>
        <dbReference type="EMBL" id="SDW28813.1"/>
    </source>
</evidence>
<dbReference type="InterPro" id="IPR010368">
    <property type="entry name" value="Com_YlbF"/>
</dbReference>
<dbReference type="AlphaFoldDB" id="A0A1H2SAX7"/>
<organism evidence="2 3">
    <name type="scientific">Marinococcus luteus</name>
    <dbReference type="NCBI Taxonomy" id="1122204"/>
    <lineage>
        <taxon>Bacteria</taxon>
        <taxon>Bacillati</taxon>
        <taxon>Bacillota</taxon>
        <taxon>Bacilli</taxon>
        <taxon>Bacillales</taxon>
        <taxon>Bacillaceae</taxon>
        <taxon>Marinococcus</taxon>
    </lineage>
</organism>
<reference evidence="2 3" key="1">
    <citation type="submission" date="2016-10" db="EMBL/GenBank/DDBJ databases">
        <authorList>
            <person name="de Groot N.N."/>
        </authorList>
    </citation>
    <scope>NUCLEOTIDE SEQUENCE [LARGE SCALE GENOMIC DNA]</scope>
    <source>
        <strain evidence="2 3">DSM 23126</strain>
    </source>
</reference>
<comment type="similarity">
    <text evidence="1">Belongs to the UPF0342 family.</text>
</comment>
<proteinExistence type="inferred from homology"/>
<protein>
    <recommendedName>
        <fullName evidence="1">UPF0342 protein SAMN05421781_1096</fullName>
    </recommendedName>
</protein>
<gene>
    <name evidence="2" type="ORF">SAMN05421781_1096</name>
</gene>
<dbReference type="HAMAP" id="MF_01526">
    <property type="entry name" value="UPF0342"/>
    <property type="match status" value="1"/>
</dbReference>